<evidence type="ECO:0000256" key="2">
    <source>
        <dbReference type="ARBA" id="ARBA00022529"/>
    </source>
</evidence>
<evidence type="ECO:0000256" key="1">
    <source>
        <dbReference type="ARBA" id="ARBA00006722"/>
    </source>
</evidence>
<proteinExistence type="inferred from homology"/>
<dbReference type="InterPro" id="IPR056373">
    <property type="entry name" value="Defensin-like_dom"/>
</dbReference>
<evidence type="ECO:0000256" key="6">
    <source>
        <dbReference type="SAM" id="SignalP"/>
    </source>
</evidence>
<dbReference type="GO" id="GO:0031640">
    <property type="term" value="P:killing of cells of another organism"/>
    <property type="evidence" value="ECO:0007669"/>
    <property type="project" value="UniProtKB-KW"/>
</dbReference>
<dbReference type="GO" id="GO:0050832">
    <property type="term" value="P:defense response to fungus"/>
    <property type="evidence" value="ECO:0007669"/>
    <property type="project" value="UniProtKB-KW"/>
</dbReference>
<gene>
    <name evidence="8" type="ORF">C24_LOCUS11579</name>
</gene>
<dbReference type="ExpressionAtlas" id="A0A5S9X908">
    <property type="expression patterns" value="baseline"/>
</dbReference>
<evidence type="ECO:0000259" key="7">
    <source>
        <dbReference type="Pfam" id="PF24552"/>
    </source>
</evidence>
<keyword evidence="2" id="KW-0929">Antimicrobial</keyword>
<feature type="domain" description="Defensin-like" evidence="7">
    <location>
        <begin position="38"/>
        <end position="80"/>
    </location>
</feature>
<dbReference type="EMBL" id="CACSHJ010000089">
    <property type="protein sequence ID" value="CAA0381326.1"/>
    <property type="molecule type" value="Genomic_DNA"/>
</dbReference>
<protein>
    <recommendedName>
        <fullName evidence="7">Defensin-like domain-containing protein</fullName>
    </recommendedName>
</protein>
<feature type="signal peptide" evidence="6">
    <location>
        <begin position="1"/>
        <end position="19"/>
    </location>
</feature>
<keyword evidence="6" id="KW-0732">Signal</keyword>
<keyword evidence="4" id="KW-0611">Plant defense</keyword>
<evidence type="ECO:0000313" key="8">
    <source>
        <dbReference type="EMBL" id="CAA0381326.1"/>
    </source>
</evidence>
<reference evidence="8 9" key="1">
    <citation type="submission" date="2019-12" db="EMBL/GenBank/DDBJ databases">
        <authorList>
            <person name="Jiao W.-B."/>
            <person name="Schneeberger K."/>
        </authorList>
    </citation>
    <scope>NUCLEOTIDE SEQUENCE [LARGE SCALE GENOMIC DNA]</scope>
    <source>
        <strain evidence="9">cv. C24</strain>
    </source>
</reference>
<dbReference type="Proteomes" id="UP000434276">
    <property type="component" value="Unassembled WGS sequence"/>
</dbReference>
<evidence type="ECO:0000313" key="9">
    <source>
        <dbReference type="Proteomes" id="UP000434276"/>
    </source>
</evidence>
<dbReference type="Pfam" id="PF24552">
    <property type="entry name" value="Defensin"/>
    <property type="match status" value="1"/>
</dbReference>
<comment type="similarity">
    <text evidence="1">Belongs to the DEFL family.</text>
</comment>
<dbReference type="AlphaFoldDB" id="A0A5S9X908"/>
<feature type="chain" id="PRO_5025020387" description="Defensin-like domain-containing protein" evidence="6">
    <location>
        <begin position="20"/>
        <end position="80"/>
    </location>
</feature>
<keyword evidence="5" id="KW-1015">Disulfide bond</keyword>
<organism evidence="8 9">
    <name type="scientific">Arabidopsis thaliana</name>
    <name type="common">Mouse-ear cress</name>
    <dbReference type="NCBI Taxonomy" id="3702"/>
    <lineage>
        <taxon>Eukaryota</taxon>
        <taxon>Viridiplantae</taxon>
        <taxon>Streptophyta</taxon>
        <taxon>Embryophyta</taxon>
        <taxon>Tracheophyta</taxon>
        <taxon>Spermatophyta</taxon>
        <taxon>Magnoliopsida</taxon>
        <taxon>eudicotyledons</taxon>
        <taxon>Gunneridae</taxon>
        <taxon>Pentapetalae</taxon>
        <taxon>rosids</taxon>
        <taxon>malvids</taxon>
        <taxon>Brassicales</taxon>
        <taxon>Brassicaceae</taxon>
        <taxon>Camelineae</taxon>
        <taxon>Arabidopsis</taxon>
    </lineage>
</organism>
<name>A0A5S9X908_ARATH</name>
<evidence type="ECO:0000256" key="3">
    <source>
        <dbReference type="ARBA" id="ARBA00022577"/>
    </source>
</evidence>
<dbReference type="OrthoDB" id="10295816at2759"/>
<sequence length="80" mass="8492">MAITKTSVTLLLLIIMAASLSNFSVLTSEIKPTGRVDNQCKEMCSATFGDGKCAADCRKAGFSSGRCLTSSPFRNKCCCT</sequence>
<keyword evidence="3" id="KW-0295">Fungicide</keyword>
<accession>A0A5S9X908</accession>
<evidence type="ECO:0000256" key="5">
    <source>
        <dbReference type="ARBA" id="ARBA00023157"/>
    </source>
</evidence>
<evidence type="ECO:0000256" key="4">
    <source>
        <dbReference type="ARBA" id="ARBA00022821"/>
    </source>
</evidence>